<dbReference type="GO" id="GO:0016740">
    <property type="term" value="F:transferase activity"/>
    <property type="evidence" value="ECO:0007669"/>
    <property type="project" value="UniProtKB-KW"/>
</dbReference>
<dbReference type="InterPro" id="IPR047324">
    <property type="entry name" value="LbH_gamma_CA-like"/>
</dbReference>
<dbReference type="PANTHER" id="PTHR13061:SF29">
    <property type="entry name" value="GAMMA CARBONIC ANHYDRASE-LIKE 1, MITOCHONDRIAL-RELATED"/>
    <property type="match status" value="1"/>
</dbReference>
<dbReference type="Gene3D" id="2.160.10.10">
    <property type="entry name" value="Hexapeptide repeat proteins"/>
    <property type="match status" value="1"/>
</dbReference>
<evidence type="ECO:0008006" key="4">
    <source>
        <dbReference type="Google" id="ProtNLM"/>
    </source>
</evidence>
<dbReference type="PROSITE" id="PS00101">
    <property type="entry name" value="HEXAPEP_TRANSFERASES"/>
    <property type="match status" value="1"/>
</dbReference>
<protein>
    <recommendedName>
        <fullName evidence="4">Carbonic anhydrase</fullName>
    </recommendedName>
</protein>
<proteinExistence type="predicted"/>
<gene>
    <name evidence="3" type="ORF">PPYR1160_LOCUS1941</name>
</gene>
<name>A0A7R9U2D6_9STRA</name>
<dbReference type="InterPro" id="IPR018357">
    <property type="entry name" value="Hexapep_transf_CS"/>
</dbReference>
<dbReference type="InterPro" id="IPR050484">
    <property type="entry name" value="Transf_Hexapept/Carb_Anhydrase"/>
</dbReference>
<accession>A0A7R9U2D6</accession>
<dbReference type="PANTHER" id="PTHR13061">
    <property type="entry name" value="DYNACTIN SUBUNIT P25"/>
    <property type="match status" value="1"/>
</dbReference>
<reference evidence="3" key="1">
    <citation type="submission" date="2021-01" db="EMBL/GenBank/DDBJ databases">
        <authorList>
            <person name="Corre E."/>
            <person name="Pelletier E."/>
            <person name="Niang G."/>
            <person name="Scheremetjew M."/>
            <person name="Finn R."/>
            <person name="Kale V."/>
            <person name="Holt S."/>
            <person name="Cochrane G."/>
            <person name="Meng A."/>
            <person name="Brown T."/>
            <person name="Cohen L."/>
        </authorList>
    </citation>
    <scope>NUCLEOTIDE SEQUENCE</scope>
    <source>
        <strain evidence="3">CCMP2078</strain>
    </source>
</reference>
<keyword evidence="1" id="KW-0808">Transferase</keyword>
<evidence type="ECO:0000313" key="3">
    <source>
        <dbReference type="EMBL" id="CAD8252449.1"/>
    </source>
</evidence>
<dbReference type="Pfam" id="PF00132">
    <property type="entry name" value="Hexapep"/>
    <property type="match status" value="1"/>
</dbReference>
<dbReference type="AlphaFoldDB" id="A0A7R9U2D6"/>
<feature type="compositionally biased region" description="Basic and acidic residues" evidence="2">
    <location>
        <begin position="227"/>
        <end position="237"/>
    </location>
</feature>
<sequence>MAGVVKTFGGLARAAGKALDRLGASLEAAPYFEHLNPSTRVVSYQGVQPKISGSVFVAPTATIIGEVQIGEGSSVMYGATIRADVNNIAIGQNTTVGDRAILHVAKIQGDAPTIIGDHVLVGPNAVIHACELKDECFIGAGASVLDNAVVEKHAWVAPGAIVTMGVTVPSGQLWAGVPAKAVRDLTEEEISSIKATALENVALAETHRLEQEKKVDQVVLEEHLHQCDEEREPEMGPRFDPAGDEWRKRKLPEPPAPTHEEIYYGPSKTATRFN</sequence>
<dbReference type="CDD" id="cd04645">
    <property type="entry name" value="LbH_gamma_CA_like"/>
    <property type="match status" value="1"/>
</dbReference>
<dbReference type="SUPFAM" id="SSF51161">
    <property type="entry name" value="Trimeric LpxA-like enzymes"/>
    <property type="match status" value="1"/>
</dbReference>
<evidence type="ECO:0000256" key="2">
    <source>
        <dbReference type="SAM" id="MobiDB-lite"/>
    </source>
</evidence>
<feature type="region of interest" description="Disordered" evidence="2">
    <location>
        <begin position="227"/>
        <end position="274"/>
    </location>
</feature>
<organism evidence="3">
    <name type="scientific">Pinguiococcus pyrenoidosus</name>
    <dbReference type="NCBI Taxonomy" id="172671"/>
    <lineage>
        <taxon>Eukaryota</taxon>
        <taxon>Sar</taxon>
        <taxon>Stramenopiles</taxon>
        <taxon>Ochrophyta</taxon>
        <taxon>Pinguiophyceae</taxon>
        <taxon>Pinguiochrysidales</taxon>
        <taxon>Pinguiochrysidaceae</taxon>
        <taxon>Pinguiococcus</taxon>
    </lineage>
</organism>
<evidence type="ECO:0000256" key="1">
    <source>
        <dbReference type="ARBA" id="ARBA00022679"/>
    </source>
</evidence>
<dbReference type="InterPro" id="IPR011004">
    <property type="entry name" value="Trimer_LpxA-like_sf"/>
</dbReference>
<dbReference type="EMBL" id="HBEA01002623">
    <property type="protein sequence ID" value="CAD8252449.1"/>
    <property type="molecule type" value="Transcribed_RNA"/>
</dbReference>
<dbReference type="InterPro" id="IPR001451">
    <property type="entry name" value="Hexapep"/>
</dbReference>